<reference evidence="5" key="2">
    <citation type="journal article" date="2023" name="IMA Fungus">
        <title>Comparative genomic study of the Penicillium genus elucidates a diverse pangenome and 15 lateral gene transfer events.</title>
        <authorList>
            <person name="Petersen C."/>
            <person name="Sorensen T."/>
            <person name="Nielsen M.R."/>
            <person name="Sondergaard T.E."/>
            <person name="Sorensen J.L."/>
            <person name="Fitzpatrick D.A."/>
            <person name="Frisvad J.C."/>
            <person name="Nielsen K.L."/>
        </authorList>
    </citation>
    <scope>NUCLEOTIDE SEQUENCE</scope>
    <source>
        <strain evidence="5">IBT 30728</strain>
    </source>
</reference>
<protein>
    <recommendedName>
        <fullName evidence="7">RING-type domain-containing protein</fullName>
    </recommendedName>
</protein>
<dbReference type="EMBL" id="JAPWDQ010000004">
    <property type="protein sequence ID" value="KAJ5489119.1"/>
    <property type="molecule type" value="Genomic_DNA"/>
</dbReference>
<organism evidence="5 6">
    <name type="scientific">Penicillium diatomitis</name>
    <dbReference type="NCBI Taxonomy" id="2819901"/>
    <lineage>
        <taxon>Eukaryota</taxon>
        <taxon>Fungi</taxon>
        <taxon>Dikarya</taxon>
        <taxon>Ascomycota</taxon>
        <taxon>Pezizomycotina</taxon>
        <taxon>Eurotiomycetes</taxon>
        <taxon>Eurotiomycetidae</taxon>
        <taxon>Eurotiales</taxon>
        <taxon>Aspergillaceae</taxon>
        <taxon>Penicillium</taxon>
    </lineage>
</organism>
<evidence type="ECO:0000313" key="5">
    <source>
        <dbReference type="EMBL" id="KAJ5489119.1"/>
    </source>
</evidence>
<sequence length="350" mass="39076">MSEDPGVQFMGARSKTSHRSMLQQPGEDDQSPWYRHFHPRRPEMSSSRSSQLPSLFTFREHSEIRQSADSGRGGGTVIDLTNEPESFPQRRYSVLDGPAASNTPRPPRFGRNILADVDVVDLEDESEYAVDGRAGEDADEEDRAAEIPSSSPEVQFVRTQPRADARPQRYNPYRLLGMNRGGGYRPPPRLGSSQRELRPAPPRIIPYHRFAFEPPSILNSSISLDYELPSFTIGQNMTRPAPSGHQALNTVAYKQPSPLPEGFARTIDEDQVAVCPNCEWELGTGEGKKQNILVAKACGHVYCGECVEHRSKSKAKKAQGDRRTKPFSKCVVEDCDKQLSAPSAFLRMYL</sequence>
<keyword evidence="2" id="KW-0863">Zinc-finger</keyword>
<name>A0A9X0BY37_9EURO</name>
<feature type="region of interest" description="Disordered" evidence="4">
    <location>
        <begin position="126"/>
        <end position="198"/>
    </location>
</feature>
<comment type="caution">
    <text evidence="5">The sequence shown here is derived from an EMBL/GenBank/DDBJ whole genome shotgun (WGS) entry which is preliminary data.</text>
</comment>
<dbReference type="Proteomes" id="UP001148312">
    <property type="component" value="Unassembled WGS sequence"/>
</dbReference>
<keyword evidence="3" id="KW-0862">Zinc</keyword>
<feature type="compositionally biased region" description="Low complexity" evidence="4">
    <location>
        <begin position="44"/>
        <end position="54"/>
    </location>
</feature>
<evidence type="ECO:0008006" key="7">
    <source>
        <dbReference type="Google" id="ProtNLM"/>
    </source>
</evidence>
<evidence type="ECO:0000256" key="4">
    <source>
        <dbReference type="SAM" id="MobiDB-lite"/>
    </source>
</evidence>
<gene>
    <name evidence="5" type="ORF">N7539_004009</name>
</gene>
<reference evidence="5" key="1">
    <citation type="submission" date="2022-12" db="EMBL/GenBank/DDBJ databases">
        <authorList>
            <person name="Petersen C."/>
        </authorList>
    </citation>
    <scope>NUCLEOTIDE SEQUENCE</scope>
    <source>
        <strain evidence="5">IBT 30728</strain>
    </source>
</reference>
<dbReference type="GO" id="GO:0004842">
    <property type="term" value="F:ubiquitin-protein transferase activity"/>
    <property type="evidence" value="ECO:0007669"/>
    <property type="project" value="TreeGrafter"/>
</dbReference>
<dbReference type="PANTHER" id="PTHR28042">
    <property type="entry name" value="E3 UBIQUITIN-PROTEIN LIGASE COMPLEX SLX5-SLX8 SUBUNIT SLX5"/>
    <property type="match status" value="1"/>
</dbReference>
<dbReference type="GO" id="GO:0033768">
    <property type="term" value="C:SUMO-targeted ubiquitin ligase complex"/>
    <property type="evidence" value="ECO:0007669"/>
    <property type="project" value="TreeGrafter"/>
</dbReference>
<evidence type="ECO:0000256" key="2">
    <source>
        <dbReference type="ARBA" id="ARBA00022771"/>
    </source>
</evidence>
<dbReference type="InterPro" id="IPR017907">
    <property type="entry name" value="Znf_RING_CS"/>
</dbReference>
<keyword evidence="1" id="KW-0479">Metal-binding</keyword>
<evidence type="ECO:0000256" key="1">
    <source>
        <dbReference type="ARBA" id="ARBA00022723"/>
    </source>
</evidence>
<keyword evidence="6" id="KW-1185">Reference proteome</keyword>
<dbReference type="InterPro" id="IPR038886">
    <property type="entry name" value="E3_SLX5/Rfp1"/>
</dbReference>
<dbReference type="PANTHER" id="PTHR28042:SF1">
    <property type="entry name" value="E3 UBIQUITIN-PROTEIN LIGASE COMPLEX SLX5-SLX8 SUBUNIT SLX5"/>
    <property type="match status" value="1"/>
</dbReference>
<dbReference type="RefSeq" id="XP_056791152.1">
    <property type="nucleotide sequence ID" value="XM_056933611.1"/>
</dbReference>
<evidence type="ECO:0000313" key="6">
    <source>
        <dbReference type="Proteomes" id="UP001148312"/>
    </source>
</evidence>
<evidence type="ECO:0000256" key="3">
    <source>
        <dbReference type="ARBA" id="ARBA00022833"/>
    </source>
</evidence>
<dbReference type="GO" id="GO:0008270">
    <property type="term" value="F:zinc ion binding"/>
    <property type="evidence" value="ECO:0007669"/>
    <property type="project" value="UniProtKB-KW"/>
</dbReference>
<feature type="region of interest" description="Disordered" evidence="4">
    <location>
        <begin position="1"/>
        <end position="89"/>
    </location>
</feature>
<accession>A0A9X0BY37</accession>
<dbReference type="PROSITE" id="PS00518">
    <property type="entry name" value="ZF_RING_1"/>
    <property type="match status" value="1"/>
</dbReference>
<dbReference type="AlphaFoldDB" id="A0A9X0BY37"/>
<proteinExistence type="predicted"/>
<dbReference type="GeneID" id="81623860"/>